<dbReference type="AlphaFoldDB" id="A0AB34GMM9"/>
<proteinExistence type="inferred from homology"/>
<evidence type="ECO:0000256" key="9">
    <source>
        <dbReference type="ARBA" id="ARBA00093242"/>
    </source>
</evidence>
<dbReference type="Gene3D" id="3.40.30.10">
    <property type="entry name" value="Glutaredoxin"/>
    <property type="match status" value="1"/>
</dbReference>
<comment type="catalytic activity">
    <reaction evidence="3">
        <text>3-iodo-L-thyronine + iodide + A + H(+) = 3,3'-diiodo-L-thyronine + AH2</text>
        <dbReference type="Rhea" id="RHEA:83783"/>
        <dbReference type="ChEBI" id="CHEBI:13193"/>
        <dbReference type="ChEBI" id="CHEBI:15378"/>
        <dbReference type="ChEBI" id="CHEBI:16382"/>
        <dbReference type="ChEBI" id="CHEBI:17499"/>
        <dbReference type="ChEBI" id="CHEBI:176514"/>
        <dbReference type="ChEBI" id="CHEBI:232627"/>
    </reaction>
    <physiologicalReaction direction="right-to-left" evidence="3">
        <dbReference type="Rhea" id="RHEA:83785"/>
    </physiologicalReaction>
</comment>
<comment type="catalytic activity">
    <reaction evidence="7">
        <text>3,3'-diiodo-L-thyronine sulfate + iodide + A + H(+) = 3,3',5'-triiodo-L-thyronine sulfate + AH2</text>
        <dbReference type="Rhea" id="RHEA:83831"/>
        <dbReference type="ChEBI" id="CHEBI:13193"/>
        <dbReference type="ChEBI" id="CHEBI:15378"/>
        <dbReference type="ChEBI" id="CHEBI:16382"/>
        <dbReference type="ChEBI" id="CHEBI:17499"/>
        <dbReference type="ChEBI" id="CHEBI:176513"/>
        <dbReference type="ChEBI" id="CHEBI:176515"/>
    </reaction>
    <physiologicalReaction direction="right-to-left" evidence="7">
        <dbReference type="Rhea" id="RHEA:83833"/>
    </physiologicalReaction>
</comment>
<keyword evidence="12" id="KW-1185">Reference proteome</keyword>
<evidence type="ECO:0000256" key="10">
    <source>
        <dbReference type="RuleBase" id="RU000676"/>
    </source>
</evidence>
<keyword evidence="10" id="KW-0712">Selenocysteine</keyword>
<comment type="subunit">
    <text evidence="2">Predominantly monomer. Can form homodimers but homodimerization is not essential for enzyme activity.</text>
</comment>
<evidence type="ECO:0000256" key="3">
    <source>
        <dbReference type="ARBA" id="ARBA00093186"/>
    </source>
</evidence>
<evidence type="ECO:0000256" key="2">
    <source>
        <dbReference type="ARBA" id="ARBA00066218"/>
    </source>
</evidence>
<protein>
    <recommendedName>
        <fullName evidence="10">Iodothyronine deiodinase</fullName>
    </recommendedName>
</protein>
<evidence type="ECO:0000256" key="6">
    <source>
        <dbReference type="ARBA" id="ARBA00093210"/>
    </source>
</evidence>
<keyword evidence="10" id="KW-0893">Thyroid hormones biosynthesis</keyword>
<comment type="catalytic activity">
    <reaction evidence="8">
        <text>3,3'-diiodothyronamine + iodide + A + H(+) = 3,3',5'-triiodothyronamine + AH2</text>
        <dbReference type="Rhea" id="RHEA:83795"/>
        <dbReference type="ChEBI" id="CHEBI:13193"/>
        <dbReference type="ChEBI" id="CHEBI:15378"/>
        <dbReference type="ChEBI" id="CHEBI:16382"/>
        <dbReference type="ChEBI" id="CHEBI:17499"/>
        <dbReference type="ChEBI" id="CHEBI:233341"/>
        <dbReference type="ChEBI" id="CHEBI:233343"/>
    </reaction>
    <physiologicalReaction direction="right-to-left" evidence="8">
        <dbReference type="Rhea" id="RHEA:83797"/>
    </physiologicalReaction>
</comment>
<dbReference type="GO" id="GO:0042404">
    <property type="term" value="P:thyroid hormone catabolic process"/>
    <property type="evidence" value="ECO:0007669"/>
    <property type="project" value="UniProtKB-ARBA"/>
</dbReference>
<dbReference type="Pfam" id="PF00837">
    <property type="entry name" value="T4_deiodinase"/>
    <property type="match status" value="2"/>
</dbReference>
<dbReference type="PANTHER" id="PTHR11781:SF22">
    <property type="entry name" value="TYPE I IODOTHYRONINE DEIODINASE"/>
    <property type="match status" value="1"/>
</dbReference>
<comment type="function">
    <text evidence="10">Responsible for the deiodination of T4 (3,5,3',5'-tetraiodothyronine).</text>
</comment>
<sequence>MGLPLPGLWLKRLWVLFQVGLHVAMGKVLLTLFPGRVKQNILAMSEKTGMAKNPHFSYENWIPTFFSAQYFWFILKVRWQRLEDMTEQGGLAPNCPVVRLSGQRCNIWDFMQGKPALFGFLKASLGDSLGSLEASGRPLGHDWPLSLSCCDLGKPFTWFDQFKRLIEDFSSIADFLIIYIEEAHASDGWAFKNNVDIKNHQHLQDRLRAARLLLDRSPQCPVVVDTMKNQSSQLYAALPERLYVLKDGRILYKVVTVNLALGTTIQKKFVLFWKSSTVNLDRSPSSRCSARGLLKAWLAPIPADIYLLTCVPS</sequence>
<keyword evidence="10" id="KW-0560">Oxidoreductase</keyword>
<comment type="catalytic activity">
    <reaction evidence="4">
        <text>3,3',5'-triiodo-L-thyronine sulfate + iodide + A + H(+) = L-thyroxine sulfate + AH2</text>
        <dbReference type="Rhea" id="RHEA:83835"/>
        <dbReference type="ChEBI" id="CHEBI:13193"/>
        <dbReference type="ChEBI" id="CHEBI:15378"/>
        <dbReference type="ChEBI" id="CHEBI:16382"/>
        <dbReference type="ChEBI" id="CHEBI:17499"/>
        <dbReference type="ChEBI" id="CHEBI:176512"/>
        <dbReference type="ChEBI" id="CHEBI:176513"/>
    </reaction>
    <physiologicalReaction direction="right-to-left" evidence="4">
        <dbReference type="Rhea" id="RHEA:83837"/>
    </physiologicalReaction>
</comment>
<dbReference type="GO" id="GO:0004800">
    <property type="term" value="F:thyroxine 5'-deiodinase activity"/>
    <property type="evidence" value="ECO:0007669"/>
    <property type="project" value="InterPro"/>
</dbReference>
<reference evidence="11 12" key="1">
    <citation type="submission" date="2022-11" db="EMBL/GenBank/DDBJ databases">
        <title>Whole genome sequence of Eschrichtius robustus ER-17-0199.</title>
        <authorList>
            <person name="Bruniche-Olsen A."/>
            <person name="Black A.N."/>
            <person name="Fields C.J."/>
            <person name="Walden K."/>
            <person name="Dewoody J.A."/>
        </authorList>
    </citation>
    <scope>NUCLEOTIDE SEQUENCE [LARGE SCALE GENOMIC DNA]</scope>
    <source>
        <strain evidence="11">ER-17-0199</strain>
        <tissue evidence="11">Blubber</tissue>
    </source>
</reference>
<evidence type="ECO:0000313" key="12">
    <source>
        <dbReference type="Proteomes" id="UP001159641"/>
    </source>
</evidence>
<comment type="catalytic activity">
    <reaction evidence="9">
        <text>3-iodothyronamine + iodide + A + H(+) = 3,3'-diiodothyronamine + AH2</text>
        <dbReference type="Rhea" id="RHEA:83827"/>
        <dbReference type="ChEBI" id="CHEBI:13193"/>
        <dbReference type="ChEBI" id="CHEBI:15378"/>
        <dbReference type="ChEBI" id="CHEBI:16382"/>
        <dbReference type="ChEBI" id="CHEBI:17499"/>
        <dbReference type="ChEBI" id="CHEBI:231647"/>
        <dbReference type="ChEBI" id="CHEBI:233341"/>
    </reaction>
    <physiologicalReaction direction="right-to-left" evidence="9">
        <dbReference type="Rhea" id="RHEA:83829"/>
    </physiologicalReaction>
</comment>
<dbReference type="Proteomes" id="UP001159641">
    <property type="component" value="Unassembled WGS sequence"/>
</dbReference>
<evidence type="ECO:0000256" key="8">
    <source>
        <dbReference type="ARBA" id="ARBA00093236"/>
    </source>
</evidence>
<accession>A0AB34GMM9</accession>
<organism evidence="11 12">
    <name type="scientific">Eschrichtius robustus</name>
    <name type="common">California gray whale</name>
    <name type="synonym">Eschrichtius gibbosus</name>
    <dbReference type="NCBI Taxonomy" id="9764"/>
    <lineage>
        <taxon>Eukaryota</taxon>
        <taxon>Metazoa</taxon>
        <taxon>Chordata</taxon>
        <taxon>Craniata</taxon>
        <taxon>Vertebrata</taxon>
        <taxon>Euteleostomi</taxon>
        <taxon>Mammalia</taxon>
        <taxon>Eutheria</taxon>
        <taxon>Laurasiatheria</taxon>
        <taxon>Artiodactyla</taxon>
        <taxon>Whippomorpha</taxon>
        <taxon>Cetacea</taxon>
        <taxon>Mysticeti</taxon>
        <taxon>Eschrichtiidae</taxon>
        <taxon>Eschrichtius</taxon>
    </lineage>
</organism>
<evidence type="ECO:0000256" key="5">
    <source>
        <dbReference type="ARBA" id="ARBA00093206"/>
    </source>
</evidence>
<dbReference type="EMBL" id="JAIQCJ010002214">
    <property type="protein sequence ID" value="KAJ8779659.1"/>
    <property type="molecule type" value="Genomic_DNA"/>
</dbReference>
<comment type="similarity">
    <text evidence="10">Belongs to the iodothyronine deiodinase family.</text>
</comment>
<evidence type="ECO:0000256" key="4">
    <source>
        <dbReference type="ARBA" id="ARBA00093202"/>
    </source>
</evidence>
<gene>
    <name evidence="11" type="ORF">J1605_012543</name>
</gene>
<evidence type="ECO:0000256" key="7">
    <source>
        <dbReference type="ARBA" id="ARBA00093219"/>
    </source>
</evidence>
<dbReference type="GO" id="GO:0042446">
    <property type="term" value="P:hormone biosynthetic process"/>
    <property type="evidence" value="ECO:0007669"/>
    <property type="project" value="UniProtKB-KW"/>
</dbReference>
<evidence type="ECO:0000313" key="11">
    <source>
        <dbReference type="EMBL" id="KAJ8779659.1"/>
    </source>
</evidence>
<comment type="caution">
    <text evidence="11">The sequence shown here is derived from an EMBL/GenBank/DDBJ whole genome shotgun (WGS) entry which is preliminary data.</text>
</comment>
<dbReference type="PANTHER" id="PTHR11781">
    <property type="entry name" value="IODOTHYRONINE DEIODINASE"/>
    <property type="match status" value="1"/>
</dbReference>
<dbReference type="InterPro" id="IPR000643">
    <property type="entry name" value="Iodothyronine_deiodinase"/>
</dbReference>
<comment type="catalytic activity">
    <reaction evidence="6">
        <text>3'-iodothyronamine + iodide + A + H(+) = 3',5'-diiodothyronamine + AH2</text>
        <dbReference type="Rhea" id="RHEA:83803"/>
        <dbReference type="ChEBI" id="CHEBI:13193"/>
        <dbReference type="ChEBI" id="CHEBI:15378"/>
        <dbReference type="ChEBI" id="CHEBI:16382"/>
        <dbReference type="ChEBI" id="CHEBI:17499"/>
        <dbReference type="ChEBI" id="CHEBI:233339"/>
        <dbReference type="ChEBI" id="CHEBI:233342"/>
    </reaction>
    <physiologicalReaction direction="right-to-left" evidence="6">
        <dbReference type="Rhea" id="RHEA:83805"/>
    </physiologicalReaction>
</comment>
<name>A0AB34GMM9_ESCRO</name>
<dbReference type="GO" id="GO:0016323">
    <property type="term" value="C:basolateral plasma membrane"/>
    <property type="evidence" value="ECO:0007669"/>
    <property type="project" value="UniProtKB-SubCell"/>
</dbReference>
<comment type="catalytic activity">
    <reaction evidence="5">
        <text>3,3'-diiodo-L-thyronine sulfate + iodide + A + H(+) = 3,3',5-triiodo-L-thyronine sulfate + AH2</text>
        <dbReference type="Rhea" id="RHEA:83751"/>
        <dbReference type="ChEBI" id="CHEBI:13193"/>
        <dbReference type="ChEBI" id="CHEBI:15378"/>
        <dbReference type="ChEBI" id="CHEBI:16382"/>
        <dbReference type="ChEBI" id="CHEBI:17499"/>
        <dbReference type="ChEBI" id="CHEBI:176511"/>
        <dbReference type="ChEBI" id="CHEBI:176515"/>
    </reaction>
    <physiologicalReaction direction="right-to-left" evidence="5">
        <dbReference type="Rhea" id="RHEA:83753"/>
    </physiologicalReaction>
</comment>
<evidence type="ECO:0000256" key="1">
    <source>
        <dbReference type="ARBA" id="ARBA00060456"/>
    </source>
</evidence>
<comment type="subcellular location">
    <subcellularLocation>
        <location evidence="1">Basolateral cell membrane</location>
        <topology evidence="1">Single-pass type III membrane protein</topology>
    </subcellularLocation>
</comment>